<protein>
    <submittedName>
        <fullName evidence="2">Uncharacterized protein</fullName>
    </submittedName>
</protein>
<evidence type="ECO:0000256" key="1">
    <source>
        <dbReference type="SAM" id="MobiDB-lite"/>
    </source>
</evidence>
<keyword evidence="3" id="KW-1185">Reference proteome</keyword>
<name>A0AA88YWS7_PINIB</name>
<reference evidence="2" key="1">
    <citation type="submission" date="2019-08" db="EMBL/GenBank/DDBJ databases">
        <title>The improved chromosome-level genome for the pearl oyster Pinctada fucata martensii using PacBio sequencing and Hi-C.</title>
        <authorList>
            <person name="Zheng Z."/>
        </authorList>
    </citation>
    <scope>NUCLEOTIDE SEQUENCE</scope>
    <source>
        <strain evidence="2">ZZ-2019</strain>
        <tissue evidence="2">Adductor muscle</tissue>
    </source>
</reference>
<comment type="caution">
    <text evidence="2">The sequence shown here is derived from an EMBL/GenBank/DDBJ whole genome shotgun (WGS) entry which is preliminary data.</text>
</comment>
<feature type="compositionally biased region" description="Basic and acidic residues" evidence="1">
    <location>
        <begin position="14"/>
        <end position="30"/>
    </location>
</feature>
<dbReference type="EMBL" id="VSWD01000001">
    <property type="protein sequence ID" value="KAK3108450.1"/>
    <property type="molecule type" value="Genomic_DNA"/>
</dbReference>
<evidence type="ECO:0000313" key="3">
    <source>
        <dbReference type="Proteomes" id="UP001186944"/>
    </source>
</evidence>
<gene>
    <name evidence="2" type="ORF">FSP39_008192</name>
</gene>
<evidence type="ECO:0000313" key="2">
    <source>
        <dbReference type="EMBL" id="KAK3108450.1"/>
    </source>
</evidence>
<proteinExistence type="predicted"/>
<dbReference type="AlphaFoldDB" id="A0AA88YWS7"/>
<accession>A0AA88YWS7</accession>
<dbReference type="InterPro" id="IPR011042">
    <property type="entry name" value="6-blade_b-propeller_TolB-like"/>
</dbReference>
<organism evidence="2 3">
    <name type="scientific">Pinctada imbricata</name>
    <name type="common">Atlantic pearl-oyster</name>
    <name type="synonym">Pinctada martensii</name>
    <dbReference type="NCBI Taxonomy" id="66713"/>
    <lineage>
        <taxon>Eukaryota</taxon>
        <taxon>Metazoa</taxon>
        <taxon>Spiralia</taxon>
        <taxon>Lophotrochozoa</taxon>
        <taxon>Mollusca</taxon>
        <taxon>Bivalvia</taxon>
        <taxon>Autobranchia</taxon>
        <taxon>Pteriomorphia</taxon>
        <taxon>Pterioida</taxon>
        <taxon>Pterioidea</taxon>
        <taxon>Pteriidae</taxon>
        <taxon>Pinctada</taxon>
    </lineage>
</organism>
<dbReference type="Gene3D" id="2.120.10.30">
    <property type="entry name" value="TolB, C-terminal domain"/>
    <property type="match status" value="1"/>
</dbReference>
<dbReference type="SUPFAM" id="SSF63829">
    <property type="entry name" value="Calcium-dependent phosphotriesterase"/>
    <property type="match status" value="1"/>
</dbReference>
<feature type="region of interest" description="Disordered" evidence="1">
    <location>
        <begin position="1"/>
        <end position="40"/>
    </location>
</feature>
<dbReference type="Proteomes" id="UP001186944">
    <property type="component" value="Unassembled WGS sequence"/>
</dbReference>
<sequence>MGAQSSKNKKRSTKKDTFGKKKELSHKRTDEEDGEDGNNIVNMASATPWLKRDINIDNDMTGAAILGDGRLLISKNGTKSLLLMTEKGKVLSSLTLGDYTWGIKMIDCTDGAVVVQNECLQFFTVTKRSIVKGNTLNVPVLFDFVFLDDFYYIGGDKKIMVYNNVLCHERDIPMSDAVGYMTNLDDTSLCFTVWGRRNVYCITTDGVPIFTYKHDMLRGTVGVTVDQEGYIYVCGYISKNVHQLNHEGNLQRIIFDNLPERPYCISFNQRDYLAVIGCIRKILLFELTRS</sequence>